<proteinExistence type="predicted"/>
<evidence type="ECO:0000256" key="1">
    <source>
        <dbReference type="SAM" id="MobiDB-lite"/>
    </source>
</evidence>
<dbReference type="InterPro" id="IPR036372">
    <property type="entry name" value="BEACH_dom_sf"/>
</dbReference>
<dbReference type="InterPro" id="IPR036322">
    <property type="entry name" value="WD40_repeat_dom_sf"/>
</dbReference>
<protein>
    <recommendedName>
        <fullName evidence="2">BEACH domain-containing protein</fullName>
    </recommendedName>
</protein>
<dbReference type="Proteomes" id="UP000179807">
    <property type="component" value="Unassembled WGS sequence"/>
</dbReference>
<feature type="domain" description="BEACH" evidence="2">
    <location>
        <begin position="1892"/>
        <end position="2166"/>
    </location>
</feature>
<name>A0A1J4KWN8_9EUKA</name>
<evidence type="ECO:0000259" key="2">
    <source>
        <dbReference type="PROSITE" id="PS50197"/>
    </source>
</evidence>
<dbReference type="PANTHER" id="PTHR13743">
    <property type="entry name" value="BEIGE/BEACH-RELATED"/>
    <property type="match status" value="1"/>
</dbReference>
<dbReference type="InterPro" id="IPR050865">
    <property type="entry name" value="BEACH_Domain"/>
</dbReference>
<dbReference type="RefSeq" id="XP_068368424.1">
    <property type="nucleotide sequence ID" value="XM_068497661.1"/>
</dbReference>
<evidence type="ECO:0000313" key="3">
    <source>
        <dbReference type="EMBL" id="OHT15288.1"/>
    </source>
</evidence>
<dbReference type="SUPFAM" id="SSF81837">
    <property type="entry name" value="BEACH domain"/>
    <property type="match status" value="1"/>
</dbReference>
<dbReference type="SMART" id="SM01026">
    <property type="entry name" value="Beach"/>
    <property type="match status" value="1"/>
</dbReference>
<reference evidence="3" key="1">
    <citation type="submission" date="2016-10" db="EMBL/GenBank/DDBJ databases">
        <authorList>
            <person name="Benchimol M."/>
            <person name="Almeida L.G."/>
            <person name="Vasconcelos A.T."/>
            <person name="Perreira-Neves A."/>
            <person name="Rosa I.A."/>
            <person name="Tasca T."/>
            <person name="Bogo M.R."/>
            <person name="de Souza W."/>
        </authorList>
    </citation>
    <scope>NUCLEOTIDE SEQUENCE [LARGE SCALE GENOMIC DNA]</scope>
    <source>
        <strain evidence="3">K</strain>
    </source>
</reference>
<dbReference type="OrthoDB" id="10255339at2759"/>
<dbReference type="Gene3D" id="1.10.1540.10">
    <property type="entry name" value="BEACH domain"/>
    <property type="match status" value="1"/>
</dbReference>
<dbReference type="InterPro" id="IPR015943">
    <property type="entry name" value="WD40/YVTN_repeat-like_dom_sf"/>
</dbReference>
<dbReference type="Gene3D" id="2.130.10.10">
    <property type="entry name" value="YVTN repeat-like/Quinoprotein amine dehydrogenase"/>
    <property type="match status" value="1"/>
</dbReference>
<dbReference type="PANTHER" id="PTHR13743:SF123">
    <property type="entry name" value="PROTEIN FAN"/>
    <property type="match status" value="1"/>
</dbReference>
<feature type="region of interest" description="Disordered" evidence="1">
    <location>
        <begin position="1174"/>
        <end position="1203"/>
    </location>
</feature>
<dbReference type="Pfam" id="PF02138">
    <property type="entry name" value="Beach"/>
    <property type="match status" value="1"/>
</dbReference>
<dbReference type="GeneID" id="94832365"/>
<accession>A0A1J4KWN8</accession>
<comment type="caution">
    <text evidence="3">The sequence shown here is derived from an EMBL/GenBank/DDBJ whole genome shotgun (WGS) entry which is preliminary data.</text>
</comment>
<gene>
    <name evidence="3" type="ORF">TRFO_14189</name>
</gene>
<dbReference type="InterPro" id="IPR000409">
    <property type="entry name" value="BEACH_dom"/>
</dbReference>
<sequence>MTSWIDRAYQRVSSLNMGPVSLGRRQSARSVPNEVTNFKQMVGDLKKDDSPDHCIAFFMTHFGGKSDRELSEYGISGELGRLIRHLSHFFDLYTADQLLIERAISFLIIAVQHYQSTSRTETALFRIIIKISQTNDNNIIEAASSFVQMCLNKPDLLEFLFSGTQLSSLWTNIFIENDIACLYLGTILNAAASNFQVKELNNISSFLEKVMNDLNEGKIDQNNASISLLFLSYIVKTINTGDFLPSIFPIICDLAPFCENLTFFEPLLVAPTSDQPAVWAALDAICYNPELNIELLQSSLIAIHNCGIPADPEVFSFNSFISRMVELDNSYQSMLFDVLKNSKKETRADFLCWVMPLSQTGVSTKDLLEIVDYDFGPLLDNIILKFLIEPELDEVQLCLVSDTNFFQITEILINQISRESENIPLLFEKFSNLMIDGDSSNYIIAPLLVALMMKANTHLYIDNLVGLIRSGLANDELIKTFSEISLKIHDFNDLFLFTMKGYELIDLIVETEAGLDFLACLVTDGPFQEVDDFIFEHFHETSLSKYEEKFLINLMMGLPHDSQKSGFLRIPSLCAFVKNPPLRTPYDQYIYGSIATKYFTPTNEQIMKFAVRYMTNEQALAFCKDPEILPSITDPLFPHYIVYQMHPCARNCSVNYQRNACCSFWFMVNELYGKTTLAEFPGGTLDLESNGYVTFSNRSVYCPLKEWHLFSFVTTEKQNSQQKIISGYFDGKKIGELNTSGISTLKLGTDDQLLCNALWFISPFLHSSSIPLEQEEIKKMYESGPHAISQKTMNASKGVKLVPYQGILRYMHLFGGPYFIFNLLLEVQTKEHFMFYMQSAFNLFKMGLYERSKFYSSLHYIMRRKLKLFSPQVEQMFHLELESVQNEDNFDWPGLINLVGDVVLLSSSYISYQFYQQIFQVHKVCENAIPFFHILLDSFVFFDVVSEESILSKNNILDIFKLYLKYQPVLIKKVLMAILAIPHCDSDEVFYDLKDERFRDKQKLLLDFIKSDIHLYTSQISCSDSFLFAVKLDNELFINFFEFIADICISYPDYFDGSYFRKIVPHLFYFVRNEKFWMIIFSFLMNKKASSLEEYLMFNTNRNFILPIIFDLLTHLIPFEIKQNSSNSISFRVMHTLYSLIMTQSLSLVDYTSSIQNLCSLGFGEKNNIPYPFQFSKKQQPSPRRQSRTRTFRPSFESSGDNQPDYGIHNLVDMDPDIYDLLNSYLKCHPISLDQFADLEFPETELPDDISSFFDSNIVEFIVLVAAKSLAGLGHDSSAFKKALSPLTIYGADVPPSIAISMHRKVIFALLEEHLSINNDSFIILVEFLTHRVIEGWWDNTEFKHETNKYEKTGDDNEEKIIVKLFEKVLSISENYYRLQHKVFHNFIIGCISKIDEKNTELIKEMVLHFLSLPTLTSFCISNRTFANSLIYLITTHEMLTLANKSDENTFYKNLSQVYSRDYPEFSHPLNSNSGERLESIKQMRVNNSEINTTYLSHMRSIENSATANSAVVAADRLDVTRKSRSNRVIRFERKNIAHVTTVRRSFRFEMFIRMNSELVKVEHSIVKIFQASIQQERSQKLPEKYTTTTSTHPLAVPIRQVPLLFPYEANFEKVAKLPTAPVAEFQNNEINTSLSEFKTPHYGPKCLQGWDLPGHYRSQKAGIAQLFLSIYKNDESNHNNNFEYKYNFNSSSNSTIHNSSMMSSSNSTNIHSNNSNINKEHSFHSSGSISNFTKNRHNDCLNNELFKCKMLASPEPLHCVGLLTSERLIILMNATLKDYECSDSNNNNEKEIVLYNERCQLYHYPLFEGAIQGLYGPSSLFFGHVVLYIPFSLATIALQRTYIYSKNAIDIFTAYGCHFSLVVERSHSRKQILNKMKTMKNSTTRRGPGFSARLLGKSVEQISKFWTNNLLSNFDYLLYLNTVAGRSFNDFSQYPIFPWVVGDYDTYLPQKLRDLSKPMGQLSPERAQRYDEVYRESDPHYYYGSHYSYPAAVLYFLMRSEPHTLYNMCLHNGFDHPDRVFRSIQESWKSSSELNSADVKELIPEFYCCTSMFENNNHYTFPKRTDGVTIDNVELPPHITPLMFVYQMRNILESREVSDFLPKWIDLIFGYKQRGEEALKAKNLFHPLSYDNAIRNSESKEAENAVITNFGQCPSQLFTSPHPQRLPKDFITLLNSDEVRTTELRKIPMRENDKVASIYVIDEEVRALPKFSHYIGIPPKSVSITEGIFNINGQCQYIEPLFDITATATSSDGMILTVASGCGMIVNFYYSDKFSQISRSLLPGESFQTVAVSLHFALVAAASRNMLFLFDLTSGFLIRKKESENIITEILFDEVNDYIITCDSKKISLIELDFKIIAEHFIHDENEKVTALSVCDSVIWFPKPFFVTGHISGQINLWEVNIFEQSITKIPLSNPFSPGCFNNSIYNQNNYEENHFKSNHENDEFENEYENKEKKNKIVAISVFNGNRSLVCANEEGRAFVISSNCILRRVLKQNCFELCPTCHNKLVSHQTMFCSVCGIPSCKQCFSPSKAPLCKLCEYTNKHNKANIHKSGQLNPQVQMTGSLSMYRTEDNLSSFDILPIDQPCSLDSINIK</sequence>
<evidence type="ECO:0000313" key="4">
    <source>
        <dbReference type="Proteomes" id="UP000179807"/>
    </source>
</evidence>
<dbReference type="VEuPathDB" id="TrichDB:TRFO_14189"/>
<dbReference type="SUPFAM" id="SSF50978">
    <property type="entry name" value="WD40 repeat-like"/>
    <property type="match status" value="1"/>
</dbReference>
<dbReference type="PROSITE" id="PS50197">
    <property type="entry name" value="BEACH"/>
    <property type="match status" value="1"/>
</dbReference>
<organism evidence="3 4">
    <name type="scientific">Tritrichomonas foetus</name>
    <dbReference type="NCBI Taxonomy" id="1144522"/>
    <lineage>
        <taxon>Eukaryota</taxon>
        <taxon>Metamonada</taxon>
        <taxon>Parabasalia</taxon>
        <taxon>Tritrichomonadida</taxon>
        <taxon>Tritrichomonadidae</taxon>
        <taxon>Tritrichomonas</taxon>
    </lineage>
</organism>
<dbReference type="EMBL" id="MLAK01000239">
    <property type="protein sequence ID" value="OHT15288.1"/>
    <property type="molecule type" value="Genomic_DNA"/>
</dbReference>
<dbReference type="CDD" id="cd06071">
    <property type="entry name" value="Beach"/>
    <property type="match status" value="1"/>
</dbReference>
<keyword evidence="4" id="KW-1185">Reference proteome</keyword>